<dbReference type="Proteomes" id="UP000775213">
    <property type="component" value="Unassembled WGS sequence"/>
</dbReference>
<dbReference type="EMBL" id="JAGFBR010000003">
    <property type="protein sequence ID" value="KAH0468671.1"/>
    <property type="molecule type" value="Genomic_DNA"/>
</dbReference>
<keyword evidence="2" id="KW-1185">Reference proteome</keyword>
<evidence type="ECO:0000313" key="1">
    <source>
        <dbReference type="EMBL" id="KAH0468671.1"/>
    </source>
</evidence>
<name>A0AAV7HIC6_DENCH</name>
<proteinExistence type="predicted"/>
<gene>
    <name evidence="1" type="ORF">IEQ34_001903</name>
</gene>
<dbReference type="AlphaFoldDB" id="A0AAV7HIC6"/>
<reference evidence="1 2" key="1">
    <citation type="journal article" date="2021" name="Hortic Res">
        <title>Chromosome-scale assembly of the Dendrobium chrysotoxum genome enhances the understanding of orchid evolution.</title>
        <authorList>
            <person name="Zhang Y."/>
            <person name="Zhang G.Q."/>
            <person name="Zhang D."/>
            <person name="Liu X.D."/>
            <person name="Xu X.Y."/>
            <person name="Sun W.H."/>
            <person name="Yu X."/>
            <person name="Zhu X."/>
            <person name="Wang Z.W."/>
            <person name="Zhao X."/>
            <person name="Zhong W.Y."/>
            <person name="Chen H."/>
            <person name="Yin W.L."/>
            <person name="Huang T."/>
            <person name="Niu S.C."/>
            <person name="Liu Z.J."/>
        </authorList>
    </citation>
    <scope>NUCLEOTIDE SEQUENCE [LARGE SCALE GENOMIC DNA]</scope>
    <source>
        <strain evidence="1">Lindl</strain>
    </source>
</reference>
<evidence type="ECO:0000313" key="2">
    <source>
        <dbReference type="Proteomes" id="UP000775213"/>
    </source>
</evidence>
<accession>A0AAV7HIC6</accession>
<comment type="caution">
    <text evidence="1">The sequence shown here is derived from an EMBL/GenBank/DDBJ whole genome shotgun (WGS) entry which is preliminary data.</text>
</comment>
<organism evidence="1 2">
    <name type="scientific">Dendrobium chrysotoxum</name>
    <name type="common">Orchid</name>
    <dbReference type="NCBI Taxonomy" id="161865"/>
    <lineage>
        <taxon>Eukaryota</taxon>
        <taxon>Viridiplantae</taxon>
        <taxon>Streptophyta</taxon>
        <taxon>Embryophyta</taxon>
        <taxon>Tracheophyta</taxon>
        <taxon>Spermatophyta</taxon>
        <taxon>Magnoliopsida</taxon>
        <taxon>Liliopsida</taxon>
        <taxon>Asparagales</taxon>
        <taxon>Orchidaceae</taxon>
        <taxon>Epidendroideae</taxon>
        <taxon>Malaxideae</taxon>
        <taxon>Dendrobiinae</taxon>
        <taxon>Dendrobium</taxon>
    </lineage>
</organism>
<protein>
    <submittedName>
        <fullName evidence="1">Uncharacterized protein</fullName>
    </submittedName>
</protein>
<sequence length="85" mass="9945">MAEAGKVSGKIKEFLNSQVNNEENWAVNMLIGNCFSLYLKILTLYSSSCLYLDKCVGYFFTWRKMIKFFFSNLVIHNMLISRSKR</sequence>